<comment type="caution">
    <text evidence="3">The sequence shown here is derived from an EMBL/GenBank/DDBJ whole genome shotgun (WGS) entry which is preliminary data.</text>
</comment>
<dbReference type="SUPFAM" id="SSF53335">
    <property type="entry name" value="S-adenosyl-L-methionine-dependent methyltransferases"/>
    <property type="match status" value="1"/>
</dbReference>
<gene>
    <name evidence="3" type="ORF">HNQ39_001272</name>
</gene>
<feature type="domain" description="Methyltransferase" evidence="2">
    <location>
        <begin position="44"/>
        <end position="141"/>
    </location>
</feature>
<dbReference type="Pfam" id="PF13649">
    <property type="entry name" value="Methyltransf_25"/>
    <property type="match status" value="1"/>
</dbReference>
<dbReference type="AlphaFoldDB" id="A0A7W9SNC0"/>
<dbReference type="Gene3D" id="3.40.50.150">
    <property type="entry name" value="Vaccinia Virus protein VP39"/>
    <property type="match status" value="1"/>
</dbReference>
<dbReference type="Gene3D" id="2.20.25.110">
    <property type="entry name" value="S-adenosyl-L-methionine-dependent methyltransferases"/>
    <property type="match status" value="1"/>
</dbReference>
<dbReference type="InterPro" id="IPR029063">
    <property type="entry name" value="SAM-dependent_MTases_sf"/>
</dbReference>
<dbReference type="RefSeq" id="WP_184193109.1">
    <property type="nucleotide sequence ID" value="NZ_JACHGW010000001.1"/>
</dbReference>
<reference evidence="3 4" key="1">
    <citation type="submission" date="2020-08" db="EMBL/GenBank/DDBJ databases">
        <title>Genomic Encyclopedia of Type Strains, Phase IV (KMG-IV): sequencing the most valuable type-strain genomes for metagenomic binning, comparative biology and taxonomic classification.</title>
        <authorList>
            <person name="Goeker M."/>
        </authorList>
    </citation>
    <scope>NUCLEOTIDE SEQUENCE [LARGE SCALE GENOMIC DNA]</scope>
    <source>
        <strain evidence="3 4">DSM 23562</strain>
    </source>
</reference>
<keyword evidence="4" id="KW-1185">Reference proteome</keyword>
<proteinExistence type="predicted"/>
<sequence>MSQVNQYQSLPAIYDALMAGVPYSVWLSRMERAVRERDRSPKSVLDVACGTGAITELLYRRGYRPLAGFDIAPEMIQIAQTKASSKRYEIPYHVADLAELDLGGQQFDWLVSVFDSLNYVTEPTRLREGLQRLFAHTAPGGVFTFDMNAAYALRHGLFTQHEKNGPIEHDWKSHWDEETKLCRVEMDFWVTDPHTNTRRYFHETHQQRGYTLAEMRLWLTEAGWTQIEVFGNYGDKAPNSRSDRWLFVCEKSRLESL</sequence>
<dbReference type="GO" id="GO:0008168">
    <property type="term" value="F:methyltransferase activity"/>
    <property type="evidence" value="ECO:0007669"/>
    <property type="project" value="UniProtKB-KW"/>
</dbReference>
<accession>A0A7W9SNC0</accession>
<evidence type="ECO:0000256" key="1">
    <source>
        <dbReference type="ARBA" id="ARBA00022679"/>
    </source>
</evidence>
<dbReference type="GO" id="GO:0032259">
    <property type="term" value="P:methylation"/>
    <property type="evidence" value="ECO:0007669"/>
    <property type="project" value="UniProtKB-KW"/>
</dbReference>
<dbReference type="EMBL" id="JACHGW010000001">
    <property type="protein sequence ID" value="MBB6049510.1"/>
    <property type="molecule type" value="Genomic_DNA"/>
</dbReference>
<evidence type="ECO:0000313" key="3">
    <source>
        <dbReference type="EMBL" id="MBB6049510.1"/>
    </source>
</evidence>
<keyword evidence="1 3" id="KW-0808">Transferase</keyword>
<evidence type="ECO:0000259" key="2">
    <source>
        <dbReference type="Pfam" id="PF13649"/>
    </source>
</evidence>
<dbReference type="Proteomes" id="UP000520814">
    <property type="component" value="Unassembled WGS sequence"/>
</dbReference>
<dbReference type="CDD" id="cd02440">
    <property type="entry name" value="AdoMet_MTases"/>
    <property type="match status" value="1"/>
</dbReference>
<name>A0A7W9SNC0_ARMRO</name>
<evidence type="ECO:0000313" key="4">
    <source>
        <dbReference type="Proteomes" id="UP000520814"/>
    </source>
</evidence>
<dbReference type="InterPro" id="IPR041698">
    <property type="entry name" value="Methyltransf_25"/>
</dbReference>
<dbReference type="PANTHER" id="PTHR43861">
    <property type="entry name" value="TRANS-ACONITATE 2-METHYLTRANSFERASE-RELATED"/>
    <property type="match status" value="1"/>
</dbReference>
<protein>
    <submittedName>
        <fullName evidence="3">SAM-dependent methyltransferase</fullName>
    </submittedName>
</protein>
<organism evidence="3 4">
    <name type="scientific">Armatimonas rosea</name>
    <dbReference type="NCBI Taxonomy" id="685828"/>
    <lineage>
        <taxon>Bacteria</taxon>
        <taxon>Bacillati</taxon>
        <taxon>Armatimonadota</taxon>
        <taxon>Armatimonadia</taxon>
        <taxon>Armatimonadales</taxon>
        <taxon>Armatimonadaceae</taxon>
        <taxon>Armatimonas</taxon>
    </lineage>
</organism>
<keyword evidence="3" id="KW-0489">Methyltransferase</keyword>